<keyword evidence="3" id="KW-1185">Reference proteome</keyword>
<sequence>MSDVYAVDLALDLAPSVPTAVLDDLRFHLGAQEAENDVDEDTDAEGRAGDLTPLLSGRGPARRIGGVRTGELLREGDGWALTARQELHAELLPELDSLVERLVYHARTEGVVGRVRFHEDEAPELLLKRGGTLVRMPLVPRP</sequence>
<proteinExistence type="predicted"/>
<dbReference type="Proteomes" id="UP001551584">
    <property type="component" value="Unassembled WGS sequence"/>
</dbReference>
<gene>
    <name evidence="2" type="ORF">AB0D95_09140</name>
</gene>
<protein>
    <submittedName>
        <fullName evidence="2">Uncharacterized protein</fullName>
    </submittedName>
</protein>
<feature type="region of interest" description="Disordered" evidence="1">
    <location>
        <begin position="33"/>
        <end position="57"/>
    </location>
</feature>
<feature type="compositionally biased region" description="Acidic residues" evidence="1">
    <location>
        <begin position="34"/>
        <end position="43"/>
    </location>
</feature>
<evidence type="ECO:0000313" key="2">
    <source>
        <dbReference type="EMBL" id="MEU9577416.1"/>
    </source>
</evidence>
<organism evidence="2 3">
    <name type="scientific">Streptomyces chilikensis</name>
    <dbReference type="NCBI Taxonomy" id="1194079"/>
    <lineage>
        <taxon>Bacteria</taxon>
        <taxon>Bacillati</taxon>
        <taxon>Actinomycetota</taxon>
        <taxon>Actinomycetes</taxon>
        <taxon>Kitasatosporales</taxon>
        <taxon>Streptomycetaceae</taxon>
        <taxon>Streptomyces</taxon>
    </lineage>
</organism>
<dbReference type="EMBL" id="JBEZNA010000014">
    <property type="protein sequence ID" value="MEU9577416.1"/>
    <property type="molecule type" value="Genomic_DNA"/>
</dbReference>
<reference evidence="2 3" key="1">
    <citation type="submission" date="2024-06" db="EMBL/GenBank/DDBJ databases">
        <title>The Natural Products Discovery Center: Release of the First 8490 Sequenced Strains for Exploring Actinobacteria Biosynthetic Diversity.</title>
        <authorList>
            <person name="Kalkreuter E."/>
            <person name="Kautsar S.A."/>
            <person name="Yang D."/>
            <person name="Bader C.D."/>
            <person name="Teijaro C.N."/>
            <person name="Fluegel L."/>
            <person name="Davis C.M."/>
            <person name="Simpson J.R."/>
            <person name="Lauterbach L."/>
            <person name="Steele A.D."/>
            <person name="Gui C."/>
            <person name="Meng S."/>
            <person name="Li G."/>
            <person name="Viehrig K."/>
            <person name="Ye F."/>
            <person name="Su P."/>
            <person name="Kiefer A.F."/>
            <person name="Nichols A."/>
            <person name="Cepeda A.J."/>
            <person name="Yan W."/>
            <person name="Fan B."/>
            <person name="Jiang Y."/>
            <person name="Adhikari A."/>
            <person name="Zheng C.-J."/>
            <person name="Schuster L."/>
            <person name="Cowan T.M."/>
            <person name="Smanski M.J."/>
            <person name="Chevrette M.G."/>
            <person name="De Carvalho L.P.S."/>
            <person name="Shen B."/>
        </authorList>
    </citation>
    <scope>NUCLEOTIDE SEQUENCE [LARGE SCALE GENOMIC DNA]</scope>
    <source>
        <strain evidence="2 3">NPDC048117</strain>
    </source>
</reference>
<name>A0ABV3EMJ2_9ACTN</name>
<accession>A0ABV3EMJ2</accession>
<dbReference type="RefSeq" id="WP_359270622.1">
    <property type="nucleotide sequence ID" value="NZ_JBEZNA010000014.1"/>
</dbReference>
<evidence type="ECO:0000256" key="1">
    <source>
        <dbReference type="SAM" id="MobiDB-lite"/>
    </source>
</evidence>
<comment type="caution">
    <text evidence="2">The sequence shown here is derived from an EMBL/GenBank/DDBJ whole genome shotgun (WGS) entry which is preliminary data.</text>
</comment>
<evidence type="ECO:0000313" key="3">
    <source>
        <dbReference type="Proteomes" id="UP001551584"/>
    </source>
</evidence>